<dbReference type="SMART" id="SM00912">
    <property type="entry name" value="Haemagg_act"/>
    <property type="match status" value="1"/>
</dbReference>
<dbReference type="GO" id="GO:0005576">
    <property type="term" value="C:extracellular region"/>
    <property type="evidence" value="ECO:0007669"/>
    <property type="project" value="UniProtKB-SubCell"/>
</dbReference>
<evidence type="ECO:0000259" key="4">
    <source>
        <dbReference type="SMART" id="SM00912"/>
    </source>
</evidence>
<evidence type="ECO:0000256" key="2">
    <source>
        <dbReference type="ARBA" id="ARBA00022525"/>
    </source>
</evidence>
<accession>A0A4R2KVV8</accession>
<dbReference type="InterPro" id="IPR011050">
    <property type="entry name" value="Pectin_lyase_fold/virulence"/>
</dbReference>
<dbReference type="Gene3D" id="2.160.20.10">
    <property type="entry name" value="Single-stranded right-handed beta-helix, Pectin lyase-like"/>
    <property type="match status" value="2"/>
</dbReference>
<comment type="subcellular location">
    <subcellularLocation>
        <location evidence="1">Secreted</location>
    </subcellularLocation>
</comment>
<feature type="domain" description="Filamentous haemagglutinin FhaB/tRNA nuclease CdiA-like TPS" evidence="4">
    <location>
        <begin position="37"/>
        <end position="150"/>
    </location>
</feature>
<dbReference type="AlphaFoldDB" id="A0A4R2KVV8"/>
<evidence type="ECO:0000256" key="3">
    <source>
        <dbReference type="ARBA" id="ARBA00022729"/>
    </source>
</evidence>
<dbReference type="NCBIfam" id="TIGR01901">
    <property type="entry name" value="adhes_NPXG"/>
    <property type="match status" value="1"/>
</dbReference>
<proteinExistence type="predicted"/>
<keyword evidence="2" id="KW-0964">Secreted</keyword>
<dbReference type="PANTHER" id="PTHR12338:SF8">
    <property type="entry name" value="HEME_HEMOPEXIN-BINDING PROTEIN"/>
    <property type="match status" value="1"/>
</dbReference>
<dbReference type="Pfam" id="PF18886">
    <property type="entry name" value="DUF5649"/>
    <property type="match status" value="4"/>
</dbReference>
<gene>
    <name evidence="5" type="ORF">EV699_1241</name>
</gene>
<keyword evidence="3" id="KW-0732">Signal</keyword>
<reference evidence="5 6" key="1">
    <citation type="submission" date="2019-03" db="EMBL/GenBank/DDBJ databases">
        <title>Genomic Encyclopedia of Type Strains, Phase IV (KMG-IV): sequencing the most valuable type-strain genomes for metagenomic binning, comparative biology and taxonomic classification.</title>
        <authorList>
            <person name="Goeker M."/>
        </authorList>
    </citation>
    <scope>NUCLEOTIDE SEQUENCE [LARGE SCALE GENOMIC DNA]</scope>
    <source>
        <strain evidence="5 6">DSM 25287</strain>
    </source>
</reference>
<dbReference type="RefSeq" id="WP_132545225.1">
    <property type="nucleotide sequence ID" value="NZ_SLWY01000024.1"/>
</dbReference>
<dbReference type="InterPro" id="IPR012334">
    <property type="entry name" value="Pectin_lyas_fold"/>
</dbReference>
<feature type="non-terminal residue" evidence="5">
    <location>
        <position position="880"/>
    </location>
</feature>
<comment type="caution">
    <text evidence="5">The sequence shown here is derived from an EMBL/GenBank/DDBJ whole genome shotgun (WGS) entry which is preliminary data.</text>
</comment>
<keyword evidence="6" id="KW-1185">Reference proteome</keyword>
<dbReference type="OrthoDB" id="218680at2"/>
<dbReference type="SUPFAM" id="SSF51126">
    <property type="entry name" value="Pectin lyase-like"/>
    <property type="match status" value="1"/>
</dbReference>
<dbReference type="PANTHER" id="PTHR12338">
    <property type="entry name" value="AUTOTRANSPORTER"/>
    <property type="match status" value="1"/>
</dbReference>
<protein>
    <submittedName>
        <fullName evidence="5">Filamentous hemagglutinin family protein</fullName>
    </submittedName>
</protein>
<organism evidence="5 6">
    <name type="scientific">Plasticicumulans lactativorans</name>
    <dbReference type="NCBI Taxonomy" id="1133106"/>
    <lineage>
        <taxon>Bacteria</taxon>
        <taxon>Pseudomonadati</taxon>
        <taxon>Pseudomonadota</taxon>
        <taxon>Gammaproteobacteria</taxon>
        <taxon>Candidatus Competibacteraceae</taxon>
        <taxon>Plasticicumulans</taxon>
    </lineage>
</organism>
<dbReference type="Proteomes" id="UP000295765">
    <property type="component" value="Unassembled WGS sequence"/>
</dbReference>
<dbReference type="EMBL" id="SLWY01000024">
    <property type="protein sequence ID" value="TCO78084.1"/>
    <property type="molecule type" value="Genomic_DNA"/>
</dbReference>
<dbReference type="InterPro" id="IPR043709">
    <property type="entry name" value="DUF5649"/>
</dbReference>
<evidence type="ECO:0000313" key="5">
    <source>
        <dbReference type="EMBL" id="TCO78084.1"/>
    </source>
</evidence>
<sequence length="880" mass="85851">MNKNSRPRPAFPLTAAHPLWLALRAVLAGGLTLPSAVLAGPQGERIVGGSGSVLRPDATTTVVRQASQRLAVDWQSFNVAGNERVNFQQPGARAVALNRILDQKPSQIFGAINANGRVFLVNPSGIYFAPGARLNVGSLVASGLDVDPSAFMQGRLAFAAANGGAGGTVVNAGTITAARGGEVVLVGGAVANTGAIVADYGSVTLAAGRQATLDFDGDGLMRFAVTEDVLKNPGSAVAVNNTGSVQAEGGQVLLTARAARDVFAKVVNNDGVVRAGRIDDSGGVIRLVGSGGKVENSGTLDAAARGAGDGGRIELRSDRDTLVTGNARLDARAPKGKGGQIDVLGERVGLMDKARLDAGGARGGGQVRIGGDYRGSNAAVPNARRTYVGPEVTIDASALENGNGGRVIVWADEVARVYGGIAAHGGAEGGDGGFVETSGKELLDVSRTPDLSAPAGAGGAWLLDPHNVFIVAGSSSTNIDNSDPFTFSPTADNAPLGVDLIRDALSDGVSVTVNTGSTGTQNGNIVWGSGATLDFNGKGTSALTLSAAGSISLNGTIQDSVPGGDALNLILSAGAGVSVGGTLALGSGSFSSSGTTFASPGSIVTTGLVTLNHTGTVSLGALAAGSLSVTAGGAVTQSNILNILGTSSFSAAGQTVTLGNGNDFGGAVSVTASSATLNDVNALSLGASTIGAGGLVVTSGGNITQGGALSVTGTASFNANGGASSITLAAGNDFGGAISLTASGATLNDLNALQFGASGIGAGGLVVTSGGDIIQSGQFVVSGTASFSANAGASDVTLTTSTNDFGGAVSLTAAGVSLRDTNALALGSSTVSGDLAVTAGGAISDDGPLTVTGAATFKALNAAAITLDEATSSFGSLSLA</sequence>
<dbReference type="InterPro" id="IPR008638">
    <property type="entry name" value="FhaB/CdiA-like_TPS"/>
</dbReference>
<dbReference type="Pfam" id="PF05860">
    <property type="entry name" value="TPS"/>
    <property type="match status" value="1"/>
</dbReference>
<dbReference type="InterPro" id="IPR050909">
    <property type="entry name" value="Bact_Autotransporter_VF"/>
</dbReference>
<name>A0A4R2KVV8_9GAMM</name>
<evidence type="ECO:0000313" key="6">
    <source>
        <dbReference type="Proteomes" id="UP000295765"/>
    </source>
</evidence>
<evidence type="ECO:0000256" key="1">
    <source>
        <dbReference type="ARBA" id="ARBA00004613"/>
    </source>
</evidence>